<dbReference type="Proteomes" id="UP000559027">
    <property type="component" value="Unassembled WGS sequence"/>
</dbReference>
<dbReference type="Pfam" id="PF00271">
    <property type="entry name" value="Helicase_C"/>
    <property type="match status" value="1"/>
</dbReference>
<evidence type="ECO:0000256" key="1">
    <source>
        <dbReference type="ARBA" id="ARBA00022741"/>
    </source>
</evidence>
<dbReference type="EC" id="3.6.4.13" evidence="7"/>
<dbReference type="CDD" id="cd18787">
    <property type="entry name" value="SF2_C_DEAD"/>
    <property type="match status" value="1"/>
</dbReference>
<gene>
    <name evidence="11" type="ORF">D9756_003205</name>
</gene>
<evidence type="ECO:0000256" key="8">
    <source>
        <dbReference type="SAM" id="MobiDB-lite"/>
    </source>
</evidence>
<protein>
    <recommendedName>
        <fullName evidence="7">ATP-dependent RNA helicase</fullName>
        <ecNumber evidence="7">3.6.4.13</ecNumber>
    </recommendedName>
</protein>
<dbReference type="InterPro" id="IPR027417">
    <property type="entry name" value="P-loop_NTPase"/>
</dbReference>
<evidence type="ECO:0000313" key="11">
    <source>
        <dbReference type="EMBL" id="KAF5359662.1"/>
    </source>
</evidence>
<comment type="domain">
    <text evidence="7">The Q motif is unique to and characteristic of the DEAD box family of RNA helicases and controls ATP binding and hydrolysis.</text>
</comment>
<evidence type="ECO:0000256" key="7">
    <source>
        <dbReference type="RuleBase" id="RU365068"/>
    </source>
</evidence>
<accession>A0A8H5LJN7</accession>
<dbReference type="SMART" id="SM00490">
    <property type="entry name" value="HELICc"/>
    <property type="match status" value="1"/>
</dbReference>
<evidence type="ECO:0000256" key="6">
    <source>
        <dbReference type="RuleBase" id="RU000492"/>
    </source>
</evidence>
<evidence type="ECO:0000256" key="3">
    <source>
        <dbReference type="ARBA" id="ARBA00022806"/>
    </source>
</evidence>
<keyword evidence="5 7" id="KW-0694">RNA-binding</keyword>
<dbReference type="GO" id="GO:0005524">
    <property type="term" value="F:ATP binding"/>
    <property type="evidence" value="ECO:0007669"/>
    <property type="project" value="UniProtKB-UniRule"/>
</dbReference>
<name>A0A8H5LJN7_9AGAR</name>
<evidence type="ECO:0000313" key="12">
    <source>
        <dbReference type="Proteomes" id="UP000559027"/>
    </source>
</evidence>
<dbReference type="SUPFAM" id="SSF52540">
    <property type="entry name" value="P-loop containing nucleoside triphosphate hydrolases"/>
    <property type="match status" value="1"/>
</dbReference>
<evidence type="ECO:0000256" key="4">
    <source>
        <dbReference type="ARBA" id="ARBA00022840"/>
    </source>
</evidence>
<dbReference type="SMART" id="SM00487">
    <property type="entry name" value="DEXDc"/>
    <property type="match status" value="1"/>
</dbReference>
<dbReference type="AlphaFoldDB" id="A0A8H5LJN7"/>
<feature type="region of interest" description="Disordered" evidence="8">
    <location>
        <begin position="1"/>
        <end position="101"/>
    </location>
</feature>
<feature type="compositionally biased region" description="Acidic residues" evidence="8">
    <location>
        <begin position="49"/>
        <end position="61"/>
    </location>
</feature>
<dbReference type="InterPro" id="IPR000629">
    <property type="entry name" value="RNA-helicase_DEAD-box_CS"/>
</dbReference>
<dbReference type="OrthoDB" id="3370at2759"/>
<keyword evidence="3 6" id="KW-0347">Helicase</keyword>
<evidence type="ECO:0000256" key="5">
    <source>
        <dbReference type="ARBA" id="ARBA00022884"/>
    </source>
</evidence>
<sequence>MAAESSTSIAASTKAKTKAKKRYLRRKKERRKVREKQKPSATGTSKVDELEESDESDDGDDQDYRKEDVPVQSITQEDVGTESRPPKRRKTTEVSLAGTKNEVEPLNEDVTMDETEETARVVVHRTPTPSLPIFPLPALPNAPSKSALAIQGLDKALIDAEIVDPDVVIPIPAEGPDDGGSWLSEKMRKRLHESGITELFAVQTSLLPFLIPSNPQHRLYLSYQPIRDVCVSAPTGSGKTMAYVLPIIEVITLRSYFVAGLRITNQMLSSRVVTHLRALIVLPTRDLVTQVRETFEVLGKGRGLKVGTATGQHSFAHEQAQLMNELSSSLLGGSSKVDVLICTPGRLIDHLNGTPNFTLQHLRFLVIDEADRLLAQSFQDWLAQVLSATRMPAINADPRPLRPLYPRPDAVAPNMLPRIPYPHLPTFLTEVPESSCQKLLFSATLTRDPGKIAALQLRDPKYFVVQKRKETADEDHVLDVVMEKFSMPSTLQENMIVCESSQKPLTFLHLVFAQNVTDALVFTKSAESTTRLVRLFDFFQAEQTTHGDKPTLSVRAYSSDLPIGERKAILEQFRAQQIHILVCSDLISRGIDISHVSHVVSYDAPVDMRKYVHRVGRTARAGRAGCAWTLARYFKNMLKEADHFQQIKRLRVSEKDLTALTPAYEAALRHLKDVYTRS</sequence>
<dbReference type="PROSITE" id="PS00039">
    <property type="entry name" value="DEAD_ATP_HELICASE"/>
    <property type="match status" value="1"/>
</dbReference>
<dbReference type="EMBL" id="JAACJO010000004">
    <property type="protein sequence ID" value="KAF5359662.1"/>
    <property type="molecule type" value="Genomic_DNA"/>
</dbReference>
<comment type="caution">
    <text evidence="11">The sequence shown here is derived from an EMBL/GenBank/DDBJ whole genome shotgun (WGS) entry which is preliminary data.</text>
</comment>
<feature type="domain" description="Helicase ATP-binding" evidence="9">
    <location>
        <begin position="220"/>
        <end position="463"/>
    </location>
</feature>
<dbReference type="Pfam" id="PF00270">
    <property type="entry name" value="DEAD"/>
    <property type="match status" value="1"/>
</dbReference>
<keyword evidence="2 6" id="KW-0378">Hydrolase</keyword>
<dbReference type="InterPro" id="IPR001650">
    <property type="entry name" value="Helicase_C-like"/>
</dbReference>
<dbReference type="GO" id="GO:0003724">
    <property type="term" value="F:RNA helicase activity"/>
    <property type="evidence" value="ECO:0007669"/>
    <property type="project" value="UniProtKB-EC"/>
</dbReference>
<keyword evidence="12" id="KW-1185">Reference proteome</keyword>
<dbReference type="InterPro" id="IPR014001">
    <property type="entry name" value="Helicase_ATP-bd"/>
</dbReference>
<dbReference type="PROSITE" id="PS51192">
    <property type="entry name" value="HELICASE_ATP_BIND_1"/>
    <property type="match status" value="1"/>
</dbReference>
<comment type="catalytic activity">
    <reaction evidence="7">
        <text>ATP + H2O = ADP + phosphate + H(+)</text>
        <dbReference type="Rhea" id="RHEA:13065"/>
        <dbReference type="ChEBI" id="CHEBI:15377"/>
        <dbReference type="ChEBI" id="CHEBI:15378"/>
        <dbReference type="ChEBI" id="CHEBI:30616"/>
        <dbReference type="ChEBI" id="CHEBI:43474"/>
        <dbReference type="ChEBI" id="CHEBI:456216"/>
        <dbReference type="EC" id="3.6.4.13"/>
    </reaction>
</comment>
<dbReference type="GO" id="GO:0003723">
    <property type="term" value="F:RNA binding"/>
    <property type="evidence" value="ECO:0007669"/>
    <property type="project" value="UniProtKB-UniRule"/>
</dbReference>
<evidence type="ECO:0000259" key="9">
    <source>
        <dbReference type="PROSITE" id="PS51192"/>
    </source>
</evidence>
<dbReference type="CDD" id="cd17956">
    <property type="entry name" value="DEADc_DDX51"/>
    <property type="match status" value="1"/>
</dbReference>
<feature type="domain" description="Helicase C-terminal" evidence="10">
    <location>
        <begin position="490"/>
        <end position="669"/>
    </location>
</feature>
<proteinExistence type="inferred from homology"/>
<organism evidence="11 12">
    <name type="scientific">Leucocoprinus leucothites</name>
    <dbReference type="NCBI Taxonomy" id="201217"/>
    <lineage>
        <taxon>Eukaryota</taxon>
        <taxon>Fungi</taxon>
        <taxon>Dikarya</taxon>
        <taxon>Basidiomycota</taxon>
        <taxon>Agaricomycotina</taxon>
        <taxon>Agaricomycetes</taxon>
        <taxon>Agaricomycetidae</taxon>
        <taxon>Agaricales</taxon>
        <taxon>Agaricineae</taxon>
        <taxon>Agaricaceae</taxon>
        <taxon>Leucocoprinus</taxon>
    </lineage>
</organism>
<evidence type="ECO:0000256" key="2">
    <source>
        <dbReference type="ARBA" id="ARBA00022801"/>
    </source>
</evidence>
<comment type="similarity">
    <text evidence="6">Belongs to the DEAD box helicase family.</text>
</comment>
<dbReference type="PROSITE" id="PS51194">
    <property type="entry name" value="HELICASE_CTER"/>
    <property type="match status" value="1"/>
</dbReference>
<comment type="function">
    <text evidence="7">RNA helicase.</text>
</comment>
<feature type="compositionally biased region" description="Low complexity" evidence="8">
    <location>
        <begin position="1"/>
        <end position="14"/>
    </location>
</feature>
<dbReference type="PANTHER" id="PTHR24031">
    <property type="entry name" value="RNA HELICASE"/>
    <property type="match status" value="1"/>
</dbReference>
<feature type="compositionally biased region" description="Basic residues" evidence="8">
    <location>
        <begin position="15"/>
        <end position="35"/>
    </location>
</feature>
<reference evidence="11 12" key="1">
    <citation type="journal article" date="2020" name="ISME J.">
        <title>Uncovering the hidden diversity of litter-decomposition mechanisms in mushroom-forming fungi.</title>
        <authorList>
            <person name="Floudas D."/>
            <person name="Bentzer J."/>
            <person name="Ahren D."/>
            <person name="Johansson T."/>
            <person name="Persson P."/>
            <person name="Tunlid A."/>
        </authorList>
    </citation>
    <scope>NUCLEOTIDE SEQUENCE [LARGE SCALE GENOMIC DNA]</scope>
    <source>
        <strain evidence="11 12">CBS 146.42</strain>
    </source>
</reference>
<dbReference type="GO" id="GO:0016787">
    <property type="term" value="F:hydrolase activity"/>
    <property type="evidence" value="ECO:0007669"/>
    <property type="project" value="UniProtKB-KW"/>
</dbReference>
<dbReference type="Gene3D" id="3.40.50.300">
    <property type="entry name" value="P-loop containing nucleotide triphosphate hydrolases"/>
    <property type="match status" value="2"/>
</dbReference>
<keyword evidence="1 6" id="KW-0547">Nucleotide-binding</keyword>
<evidence type="ECO:0000259" key="10">
    <source>
        <dbReference type="PROSITE" id="PS51194"/>
    </source>
</evidence>
<dbReference type="InterPro" id="IPR011545">
    <property type="entry name" value="DEAD/DEAH_box_helicase_dom"/>
</dbReference>
<keyword evidence="4 6" id="KW-0067">ATP-binding</keyword>